<gene>
    <name evidence="2" type="ORF">TraAM80_05561</name>
</gene>
<sequence length="121" mass="13799">MFGMKFDGTVSTRNRLGLLCSSENKWVVRSRTGERRLVHAPACESNKQYHVLLTLKDDRFFFYVNGESLTLEEGQNEVPKSRENGEITHFYFGADDDMSDADGSVTVKNVQLCDHPEHIVE</sequence>
<dbReference type="InterPro" id="IPR055239">
    <property type="entry name" value="TS_C"/>
</dbReference>
<name>A0A422NE14_TRYRA</name>
<evidence type="ECO:0000313" key="2">
    <source>
        <dbReference type="EMBL" id="RNF03738.1"/>
    </source>
</evidence>
<dbReference type="Proteomes" id="UP000283634">
    <property type="component" value="Unassembled WGS sequence"/>
</dbReference>
<dbReference type="OrthoDB" id="10532360at2759"/>
<accession>A0A422NE14</accession>
<dbReference type="Pfam" id="PF22925">
    <property type="entry name" value="TS_C"/>
    <property type="match status" value="1"/>
</dbReference>
<feature type="domain" description="Trans-sialidase C-terminal" evidence="1">
    <location>
        <begin position="5"/>
        <end position="116"/>
    </location>
</feature>
<dbReference type="InterPro" id="IPR013320">
    <property type="entry name" value="ConA-like_dom_sf"/>
</dbReference>
<dbReference type="AlphaFoldDB" id="A0A422NE14"/>
<reference evidence="2 3" key="1">
    <citation type="journal article" date="2018" name="BMC Genomics">
        <title>Genomic comparison of Trypanosoma conorhini and Trypanosoma rangeli to Trypanosoma cruzi strains of high and low virulence.</title>
        <authorList>
            <person name="Bradwell K.R."/>
            <person name="Koparde V.N."/>
            <person name="Matveyev A.V."/>
            <person name="Serrano M.G."/>
            <person name="Alves J.M."/>
            <person name="Parikh H."/>
            <person name="Huang B."/>
            <person name="Lee V."/>
            <person name="Espinosa-Alvarez O."/>
            <person name="Ortiz P.A."/>
            <person name="Costa-Martins A.G."/>
            <person name="Teixeira M.M."/>
            <person name="Buck G.A."/>
        </authorList>
    </citation>
    <scope>NUCLEOTIDE SEQUENCE [LARGE SCALE GENOMIC DNA]</scope>
    <source>
        <strain evidence="2 3">AM80</strain>
    </source>
</reference>
<dbReference type="SUPFAM" id="SSF49899">
    <property type="entry name" value="Concanavalin A-like lectins/glucanases"/>
    <property type="match status" value="1"/>
</dbReference>
<evidence type="ECO:0000313" key="3">
    <source>
        <dbReference type="Proteomes" id="UP000283634"/>
    </source>
</evidence>
<keyword evidence="3" id="KW-1185">Reference proteome</keyword>
<dbReference type="RefSeq" id="XP_029237690.1">
    <property type="nucleotide sequence ID" value="XM_029382435.1"/>
</dbReference>
<dbReference type="Gene3D" id="2.60.120.200">
    <property type="match status" value="1"/>
</dbReference>
<feature type="non-terminal residue" evidence="2">
    <location>
        <position position="121"/>
    </location>
</feature>
<organism evidence="2 3">
    <name type="scientific">Trypanosoma rangeli</name>
    <dbReference type="NCBI Taxonomy" id="5698"/>
    <lineage>
        <taxon>Eukaryota</taxon>
        <taxon>Discoba</taxon>
        <taxon>Euglenozoa</taxon>
        <taxon>Kinetoplastea</taxon>
        <taxon>Metakinetoplastina</taxon>
        <taxon>Trypanosomatida</taxon>
        <taxon>Trypanosomatidae</taxon>
        <taxon>Trypanosoma</taxon>
        <taxon>Herpetosoma</taxon>
    </lineage>
</organism>
<proteinExistence type="predicted"/>
<protein>
    <submittedName>
        <fullName evidence="2">Trans-sialidase</fullName>
    </submittedName>
</protein>
<evidence type="ECO:0000259" key="1">
    <source>
        <dbReference type="Pfam" id="PF22925"/>
    </source>
</evidence>
<comment type="caution">
    <text evidence="2">The sequence shown here is derived from an EMBL/GenBank/DDBJ whole genome shotgun (WGS) entry which is preliminary data.</text>
</comment>
<dbReference type="EMBL" id="MKGL01000185">
    <property type="protein sequence ID" value="RNF03738.1"/>
    <property type="molecule type" value="Genomic_DNA"/>
</dbReference>
<dbReference type="GeneID" id="40329494"/>